<dbReference type="SUPFAM" id="SSF53335">
    <property type="entry name" value="S-adenosyl-L-methionine-dependent methyltransferases"/>
    <property type="match status" value="1"/>
</dbReference>
<dbReference type="Proteomes" id="UP000400981">
    <property type="component" value="Unassembled WGS sequence"/>
</dbReference>
<keyword evidence="4" id="KW-0949">S-adenosyl-L-methionine</keyword>
<keyword evidence="2 7" id="KW-0489">Methyltransferase</keyword>
<dbReference type="InterPro" id="IPR029063">
    <property type="entry name" value="SAM-dependent_MTases_sf"/>
</dbReference>
<reference evidence="7 8" key="1">
    <citation type="submission" date="2019-08" db="EMBL/GenBank/DDBJ databases">
        <authorList>
            <person name="Peeters C."/>
        </authorList>
    </citation>
    <scope>NUCLEOTIDE SEQUENCE [LARGE SCALE GENOMIC DNA]</scope>
    <source>
        <strain evidence="7 8">LMG 31012</strain>
    </source>
</reference>
<dbReference type="CDD" id="cd02440">
    <property type="entry name" value="AdoMet_MTases"/>
    <property type="match status" value="1"/>
</dbReference>
<dbReference type="PANTHER" id="PTHR43667:SF2">
    <property type="entry name" value="FATTY ACID C-METHYL TRANSFERASE"/>
    <property type="match status" value="1"/>
</dbReference>
<name>A0A5E4XWA1_9BURK</name>
<evidence type="ECO:0000256" key="1">
    <source>
        <dbReference type="ARBA" id="ARBA00010815"/>
    </source>
</evidence>
<dbReference type="PIRSF" id="PIRSF003085">
    <property type="entry name" value="CMAS"/>
    <property type="match status" value="1"/>
</dbReference>
<evidence type="ECO:0000256" key="5">
    <source>
        <dbReference type="ARBA" id="ARBA00023098"/>
    </source>
</evidence>
<dbReference type="GO" id="GO:0032259">
    <property type="term" value="P:methylation"/>
    <property type="evidence" value="ECO:0007669"/>
    <property type="project" value="UniProtKB-KW"/>
</dbReference>
<evidence type="ECO:0000313" key="7">
    <source>
        <dbReference type="EMBL" id="VVE40636.1"/>
    </source>
</evidence>
<dbReference type="InterPro" id="IPR003333">
    <property type="entry name" value="CMAS"/>
</dbReference>
<dbReference type="EMBL" id="CABPSH010000014">
    <property type="protein sequence ID" value="VVE40636.1"/>
    <property type="molecule type" value="Genomic_DNA"/>
</dbReference>
<protein>
    <submittedName>
        <fullName evidence="7">Tuberculostearic acid methyltransferase UfaA1</fullName>
        <ecNumber evidence="7">2.1.1.-</ecNumber>
    </submittedName>
</protein>
<dbReference type="InterPro" id="IPR050723">
    <property type="entry name" value="CFA/CMAS"/>
</dbReference>
<dbReference type="Gene3D" id="3.40.50.150">
    <property type="entry name" value="Vaccinia Virus protein VP39"/>
    <property type="match status" value="1"/>
</dbReference>
<evidence type="ECO:0000256" key="6">
    <source>
        <dbReference type="PIRSR" id="PIRSR003085-1"/>
    </source>
</evidence>
<dbReference type="GO" id="GO:0008610">
    <property type="term" value="P:lipid biosynthetic process"/>
    <property type="evidence" value="ECO:0007669"/>
    <property type="project" value="InterPro"/>
</dbReference>
<evidence type="ECO:0000256" key="4">
    <source>
        <dbReference type="ARBA" id="ARBA00022691"/>
    </source>
</evidence>
<feature type="active site" evidence="6">
    <location>
        <position position="383"/>
    </location>
</feature>
<accession>A0A5E4XWA1</accession>
<dbReference type="OrthoDB" id="9782855at2"/>
<proteinExistence type="inferred from homology"/>
<keyword evidence="3 7" id="KW-0808">Transferase</keyword>
<dbReference type="Pfam" id="PF02353">
    <property type="entry name" value="CMAS"/>
    <property type="match status" value="1"/>
</dbReference>
<dbReference type="GO" id="GO:0008168">
    <property type="term" value="F:methyltransferase activity"/>
    <property type="evidence" value="ECO:0007669"/>
    <property type="project" value="UniProtKB-KW"/>
</dbReference>
<keyword evidence="8" id="KW-1185">Reference proteome</keyword>
<organism evidence="7 8">
    <name type="scientific">Pandoraea eparura</name>
    <dbReference type="NCBI Taxonomy" id="2508291"/>
    <lineage>
        <taxon>Bacteria</taxon>
        <taxon>Pseudomonadati</taxon>
        <taxon>Pseudomonadota</taxon>
        <taxon>Betaproteobacteria</taxon>
        <taxon>Burkholderiales</taxon>
        <taxon>Burkholderiaceae</taxon>
        <taxon>Pandoraea</taxon>
    </lineage>
</organism>
<comment type="similarity">
    <text evidence="1">Belongs to the CFA/CMAS family.</text>
</comment>
<dbReference type="EC" id="2.1.1.-" evidence="7"/>
<keyword evidence="5" id="KW-0443">Lipid metabolism</keyword>
<dbReference type="PANTHER" id="PTHR43667">
    <property type="entry name" value="CYCLOPROPANE-FATTY-ACYL-PHOSPHOLIPID SYNTHASE"/>
    <property type="match status" value="1"/>
</dbReference>
<gene>
    <name evidence="7" type="primary">ufaA1</name>
    <name evidence="7" type="ORF">PEP31012_04167</name>
</gene>
<evidence type="ECO:0000313" key="8">
    <source>
        <dbReference type="Proteomes" id="UP000400981"/>
    </source>
</evidence>
<evidence type="ECO:0000256" key="2">
    <source>
        <dbReference type="ARBA" id="ARBA00022603"/>
    </source>
</evidence>
<dbReference type="RefSeq" id="WP_150591220.1">
    <property type="nucleotide sequence ID" value="NZ_CABPSH010000014.1"/>
</dbReference>
<sequence length="403" mass="45438">MIPLRLFSMRPNAPMSARLFIALLRRIHSGHLTLVCPDGTVHMFGDPHSAPGATLHLHDWRACRRIMHAGDIGFADAYRAGWVDSPDMVTLLRLAIRNLASISSTVTGSRIARIWYHLRHRLRGNTKSGSRRNIHAHYDLGNRFYELWLDSTWTYSSAWFDGDSHRSLADAQHAKYQRIIDTLALRPGDRVLEVGCGWGGFALHAARQGIAVHGITLSQAQLTLARARIDAQGLSHLAEISLTDYRDVQGEFAAIVSIEMFEAVGEAYWPAYFSMLKSRLRPGGRALIQSITIEDNAFDAYRASSDFIREFIFPGGMLPSPERFVSTSEACGMTAVETLRFGRDYARTLQHWHAAFEAQIDAVRGQGFDDTFIRSWRLYLQYCEAAFAEQRIDVRHFVVSHGC</sequence>
<evidence type="ECO:0000256" key="3">
    <source>
        <dbReference type="ARBA" id="ARBA00022679"/>
    </source>
</evidence>
<dbReference type="AlphaFoldDB" id="A0A5E4XWA1"/>